<keyword evidence="2" id="KW-0413">Isomerase</keyword>
<keyword evidence="4" id="KW-1185">Reference proteome</keyword>
<sequence>MSAAVGPYAIDSGLVPVPPGAENATVRIHNTNTGKAIEAGFPVVNGEASAYGDFGIDGVAGTAAKIELKFIDPAGSKTGKLFPTGAVTEEIDGVQATCIDAGNPCCFLQAVDLGVAGTITPQQIEDHPTLSAKLEAIRRKAGVKMGIAETESNVPGSVPKIAIVSPPADMTADNVVIRAMSVGQPHKSIPVTVALAAASAANVAGSVVAKCLAGGSLVGSEVTINHASGSLVVAADFDAVGTLRSATVFRTARRLMEGRVFWK</sequence>
<comment type="similarity">
    <text evidence="1">Belongs to the PrpF family.</text>
</comment>
<name>A0A9P5HQD8_9HYPO</name>
<organism evidence="3 4">
    <name type="scientific">Cylindrodendrum hubeiense</name>
    <dbReference type="NCBI Taxonomy" id="595255"/>
    <lineage>
        <taxon>Eukaryota</taxon>
        <taxon>Fungi</taxon>
        <taxon>Dikarya</taxon>
        <taxon>Ascomycota</taxon>
        <taxon>Pezizomycotina</taxon>
        <taxon>Sordariomycetes</taxon>
        <taxon>Hypocreomycetidae</taxon>
        <taxon>Hypocreales</taxon>
        <taxon>Nectriaceae</taxon>
        <taxon>Cylindrodendrum</taxon>
    </lineage>
</organism>
<dbReference type="PANTHER" id="PTHR43709">
    <property type="entry name" value="ACONITATE ISOMERASE-RELATED"/>
    <property type="match status" value="1"/>
</dbReference>
<dbReference type="Gene3D" id="3.10.310.10">
    <property type="entry name" value="Diaminopimelate Epimerase, Chain A, domain 1"/>
    <property type="match status" value="2"/>
</dbReference>
<proteinExistence type="inferred from homology"/>
<gene>
    <name evidence="3" type="ORF">G7Z17_g145</name>
</gene>
<evidence type="ECO:0008006" key="5">
    <source>
        <dbReference type="Google" id="ProtNLM"/>
    </source>
</evidence>
<reference evidence="3" key="1">
    <citation type="submission" date="2020-03" db="EMBL/GenBank/DDBJ databases">
        <title>Draft Genome Sequence of Cylindrodendrum hubeiense.</title>
        <authorList>
            <person name="Buettner E."/>
            <person name="Kellner H."/>
        </authorList>
    </citation>
    <scope>NUCLEOTIDE SEQUENCE</scope>
    <source>
        <strain evidence="3">IHI 201604</strain>
    </source>
</reference>
<dbReference type="Pfam" id="PF04303">
    <property type="entry name" value="PrpF"/>
    <property type="match status" value="1"/>
</dbReference>
<dbReference type="AlphaFoldDB" id="A0A9P5HQD8"/>
<evidence type="ECO:0000256" key="1">
    <source>
        <dbReference type="ARBA" id="ARBA00007673"/>
    </source>
</evidence>
<dbReference type="EMBL" id="JAANBB010000001">
    <property type="protein sequence ID" value="KAF7558130.1"/>
    <property type="molecule type" value="Genomic_DNA"/>
</dbReference>
<protein>
    <recommendedName>
        <fullName evidence="5">PrpF protein</fullName>
    </recommendedName>
</protein>
<dbReference type="PANTHER" id="PTHR43709:SF2">
    <property type="entry name" value="DUF453 DOMAIN PROTEIN (AFU_ORTHOLOGUE AFUA_6G00360)"/>
    <property type="match status" value="1"/>
</dbReference>
<dbReference type="SUPFAM" id="SSF54506">
    <property type="entry name" value="Diaminopimelate epimerase-like"/>
    <property type="match status" value="2"/>
</dbReference>
<evidence type="ECO:0000256" key="2">
    <source>
        <dbReference type="ARBA" id="ARBA00023235"/>
    </source>
</evidence>
<dbReference type="GO" id="GO:0016853">
    <property type="term" value="F:isomerase activity"/>
    <property type="evidence" value="ECO:0007669"/>
    <property type="project" value="UniProtKB-KW"/>
</dbReference>
<dbReference type="InterPro" id="IPR007400">
    <property type="entry name" value="PrpF-like"/>
</dbReference>
<dbReference type="Proteomes" id="UP000722485">
    <property type="component" value="Unassembled WGS sequence"/>
</dbReference>
<evidence type="ECO:0000313" key="3">
    <source>
        <dbReference type="EMBL" id="KAF7558130.1"/>
    </source>
</evidence>
<comment type="caution">
    <text evidence="3">The sequence shown here is derived from an EMBL/GenBank/DDBJ whole genome shotgun (WGS) entry which is preliminary data.</text>
</comment>
<evidence type="ECO:0000313" key="4">
    <source>
        <dbReference type="Proteomes" id="UP000722485"/>
    </source>
</evidence>
<accession>A0A9P5HQD8</accession>
<dbReference type="OrthoDB" id="10267539at2759"/>